<dbReference type="GO" id="GO:0005829">
    <property type="term" value="C:cytosol"/>
    <property type="evidence" value="ECO:0007669"/>
    <property type="project" value="TreeGrafter"/>
</dbReference>
<dbReference type="Pfam" id="PF03129">
    <property type="entry name" value="HGTP_anticodon"/>
    <property type="match status" value="1"/>
</dbReference>
<comment type="domain">
    <text evidence="10">Consists of three domains: the N-terminal catalytic domain, the editing domain and the C-terminal anticodon-binding domain.</text>
</comment>
<dbReference type="RefSeq" id="WP_027699565.1">
    <property type="nucleotide sequence ID" value="NZ_DF820495.1"/>
</dbReference>
<dbReference type="InterPro" id="IPR050062">
    <property type="entry name" value="Pro-tRNA_synthetase"/>
</dbReference>
<keyword evidence="6 10" id="KW-0067">ATP-binding</keyword>
<evidence type="ECO:0000256" key="1">
    <source>
        <dbReference type="ARBA" id="ARBA00004496"/>
    </source>
</evidence>
<dbReference type="Gene3D" id="3.30.930.10">
    <property type="entry name" value="Bira Bifunctional Protein, Domain 2"/>
    <property type="match status" value="2"/>
</dbReference>
<dbReference type="AlphaFoldDB" id="A0A069D2F4"/>
<dbReference type="STRING" id="1329250.WOSG25_120020"/>
<evidence type="ECO:0000256" key="6">
    <source>
        <dbReference type="ARBA" id="ARBA00022840"/>
    </source>
</evidence>
<accession>A0A069D2F4</accession>
<keyword evidence="8 10" id="KW-0030">Aminoacyl-tRNA synthetase</keyword>
<evidence type="ECO:0000256" key="10">
    <source>
        <dbReference type="HAMAP-Rule" id="MF_01569"/>
    </source>
</evidence>
<keyword evidence="4 10" id="KW-0436">Ligase</keyword>
<dbReference type="GO" id="GO:0140096">
    <property type="term" value="F:catalytic activity, acting on a protein"/>
    <property type="evidence" value="ECO:0007669"/>
    <property type="project" value="UniProtKB-ARBA"/>
</dbReference>
<dbReference type="SUPFAM" id="SSF52954">
    <property type="entry name" value="Class II aaRS ABD-related"/>
    <property type="match status" value="1"/>
</dbReference>
<evidence type="ECO:0000313" key="12">
    <source>
        <dbReference type="EMBL" id="GAK31611.1"/>
    </source>
</evidence>
<dbReference type="InterPro" id="IPR036621">
    <property type="entry name" value="Anticodon-bd_dom_sf"/>
</dbReference>
<dbReference type="InterPro" id="IPR002314">
    <property type="entry name" value="aa-tRNA-synt_IIb"/>
</dbReference>
<dbReference type="InterPro" id="IPR007214">
    <property type="entry name" value="YbaK/aa-tRNA-synth-assoc-dom"/>
</dbReference>
<dbReference type="InterPro" id="IPR033730">
    <property type="entry name" value="ProRS_core_prok"/>
</dbReference>
<dbReference type="InterPro" id="IPR023717">
    <property type="entry name" value="Pro-tRNA-Synthase_IIa_type1"/>
</dbReference>
<evidence type="ECO:0000256" key="3">
    <source>
        <dbReference type="ARBA" id="ARBA00022490"/>
    </source>
</evidence>
<comment type="function">
    <text evidence="10">Catalyzes the attachment of proline to tRNA(Pro) in a two-step reaction: proline is first activated by ATP to form Pro-AMP and then transferred to the acceptor end of tRNA(Pro). As ProRS can inadvertently accommodate and process non-cognate amino acids such as alanine and cysteine, to avoid such errors it has two additional distinct editing activities against alanine. One activity is designated as 'pretransfer' editing and involves the tRNA(Pro)-independent hydrolysis of activated Ala-AMP. The other activity is designated 'posttransfer' editing and involves deacylation of mischarged Ala-tRNA(Pro). The misacylated Cys-tRNA(Pro) is not edited by ProRS.</text>
</comment>
<gene>
    <name evidence="10 12" type="primary">proS</name>
    <name evidence="12" type="ORF">WOSG25_120020</name>
</gene>
<dbReference type="InterPro" id="IPR002316">
    <property type="entry name" value="Pro-tRNA-ligase_IIa"/>
</dbReference>
<dbReference type="FunFam" id="3.40.50.800:FF:000011">
    <property type="entry name" value="Proline--tRNA ligase"/>
    <property type="match status" value="1"/>
</dbReference>
<dbReference type="GO" id="GO:0002161">
    <property type="term" value="F:aminoacyl-tRNA deacylase activity"/>
    <property type="evidence" value="ECO:0007669"/>
    <property type="project" value="InterPro"/>
</dbReference>
<feature type="domain" description="Aminoacyl-transfer RNA synthetases class-II family profile" evidence="11">
    <location>
        <begin position="33"/>
        <end position="465"/>
    </location>
</feature>
<comment type="catalytic activity">
    <reaction evidence="9 10">
        <text>tRNA(Pro) + L-proline + ATP = L-prolyl-tRNA(Pro) + AMP + diphosphate</text>
        <dbReference type="Rhea" id="RHEA:14305"/>
        <dbReference type="Rhea" id="RHEA-COMP:9700"/>
        <dbReference type="Rhea" id="RHEA-COMP:9702"/>
        <dbReference type="ChEBI" id="CHEBI:30616"/>
        <dbReference type="ChEBI" id="CHEBI:33019"/>
        <dbReference type="ChEBI" id="CHEBI:60039"/>
        <dbReference type="ChEBI" id="CHEBI:78442"/>
        <dbReference type="ChEBI" id="CHEBI:78532"/>
        <dbReference type="ChEBI" id="CHEBI:456215"/>
        <dbReference type="EC" id="6.1.1.15"/>
    </reaction>
</comment>
<dbReference type="eggNOG" id="COG0442">
    <property type="taxonomic scope" value="Bacteria"/>
</dbReference>
<dbReference type="NCBIfam" id="NF006625">
    <property type="entry name" value="PRK09194.1"/>
    <property type="match status" value="1"/>
</dbReference>
<dbReference type="Proteomes" id="UP000030643">
    <property type="component" value="Unassembled WGS sequence"/>
</dbReference>
<dbReference type="SUPFAM" id="SSF55681">
    <property type="entry name" value="Class II aaRS and biotin synthetases"/>
    <property type="match status" value="1"/>
</dbReference>
<evidence type="ECO:0000256" key="2">
    <source>
        <dbReference type="ARBA" id="ARBA00011738"/>
    </source>
</evidence>
<sequence>MKQSKVFIPTLRETPADAEVISHQMMLRAGYIRQVTAGVYAYLPLAQRVLNKISNIMREEMERVDAIEMTTPVLLPAELWQESGRYESYGPDLFKLRNRHERDMILGPTHEETMTALIRDDIKSYKRLPLTVYQIQTKLRDERRPRFGLLRGREFIMKDAYSFSINEAGLDQSYRNMEAAYINIFDRVGLNYRVIVGDAGAMGGSDSKEFSAPAEAGEDIIAYSDESEYAANLEMARDLYTANKSHAPLAELEKIATPEVKTIDELAAYIETTADNLVKTILMVADDAPIMLLVRGDYEVNEVKVQNLLQATELRMATDEEAQTILGAPFGSLGPVGVGPEVKIIADEWVTDMVNVSVGANEAGFHFLNANVDRDFRIDQVADIRTAREGDLAIDGKGHLKFTKGIEIGHIFKLGTRYSKAMGAQVLDANGRQADIIMGSYGIGVSRLLSAIAEQNADENGLAWPTAVAPWDVHLVPMKYKDEIQGALTDQLVQQLETAGFEVLLDDRNERPGVKFADSDLIGLPVRVTIGKKAAEGIVEVKMRKADEAIEVRAEELASVLEILLHSQNEASQN</sequence>
<dbReference type="CDD" id="cd00861">
    <property type="entry name" value="ProRS_anticodon_short"/>
    <property type="match status" value="1"/>
</dbReference>
<dbReference type="PROSITE" id="PS50862">
    <property type="entry name" value="AA_TRNA_LIGASE_II"/>
    <property type="match status" value="1"/>
</dbReference>
<dbReference type="NCBIfam" id="TIGR00409">
    <property type="entry name" value="proS_fam_II"/>
    <property type="match status" value="1"/>
</dbReference>
<dbReference type="GO" id="GO:0004827">
    <property type="term" value="F:proline-tRNA ligase activity"/>
    <property type="evidence" value="ECO:0007669"/>
    <property type="project" value="UniProtKB-UniRule"/>
</dbReference>
<protein>
    <recommendedName>
        <fullName evidence="10">Proline--tRNA ligase</fullName>
        <ecNumber evidence="10">6.1.1.15</ecNumber>
    </recommendedName>
    <alternativeName>
        <fullName evidence="10">Prolyl-tRNA synthetase</fullName>
        <shortName evidence="10">ProRS</shortName>
    </alternativeName>
</protein>
<keyword evidence="7 10" id="KW-0648">Protein biosynthesis</keyword>
<dbReference type="InterPro" id="IPR044140">
    <property type="entry name" value="ProRS_anticodon_short"/>
</dbReference>
<dbReference type="InterPro" id="IPR045864">
    <property type="entry name" value="aa-tRNA-synth_II/BPL/LPL"/>
</dbReference>
<dbReference type="SUPFAM" id="SSF55826">
    <property type="entry name" value="YbaK/ProRS associated domain"/>
    <property type="match status" value="1"/>
</dbReference>
<dbReference type="PANTHER" id="PTHR42753:SF2">
    <property type="entry name" value="PROLINE--TRNA LIGASE"/>
    <property type="match status" value="1"/>
</dbReference>
<dbReference type="InterPro" id="IPR036754">
    <property type="entry name" value="YbaK/aa-tRNA-synt-asso_dom_sf"/>
</dbReference>
<comment type="subunit">
    <text evidence="2 10">Homodimer.</text>
</comment>
<dbReference type="EMBL" id="DF820495">
    <property type="protein sequence ID" value="GAK31611.1"/>
    <property type="molecule type" value="Genomic_DNA"/>
</dbReference>
<dbReference type="OrthoDB" id="9809052at2"/>
<dbReference type="GO" id="GO:0005524">
    <property type="term" value="F:ATP binding"/>
    <property type="evidence" value="ECO:0007669"/>
    <property type="project" value="UniProtKB-UniRule"/>
</dbReference>
<reference evidence="13" key="1">
    <citation type="journal article" date="2014" name="Genome Announc.">
        <title>Draft genome sequence of Weissella oryzae SG25T, isolated from fermented rice grains.</title>
        <authorList>
            <person name="Tanizawa Y."/>
            <person name="Fujisawa T."/>
            <person name="Mochizuki T."/>
            <person name="Kaminuma E."/>
            <person name="Suzuki Y."/>
            <person name="Nakamura Y."/>
            <person name="Tohno M."/>
        </authorList>
    </citation>
    <scope>NUCLEOTIDE SEQUENCE [LARGE SCALE GENOMIC DNA]</scope>
    <source>
        <strain evidence="13">DSM 25784 / JCM 18191 / LMG 30913 / SG25</strain>
    </source>
</reference>
<name>A0A069D2F4_WEIOS</name>
<evidence type="ECO:0000313" key="13">
    <source>
        <dbReference type="Proteomes" id="UP000030643"/>
    </source>
</evidence>
<comment type="subcellular location">
    <subcellularLocation>
        <location evidence="1 10">Cytoplasm</location>
    </subcellularLocation>
</comment>
<evidence type="ECO:0000256" key="7">
    <source>
        <dbReference type="ARBA" id="ARBA00022917"/>
    </source>
</evidence>
<dbReference type="InterPro" id="IPR006195">
    <property type="entry name" value="aa-tRNA-synth_II"/>
</dbReference>
<keyword evidence="3 10" id="KW-0963">Cytoplasm</keyword>
<evidence type="ECO:0000256" key="5">
    <source>
        <dbReference type="ARBA" id="ARBA00022741"/>
    </source>
</evidence>
<evidence type="ECO:0000256" key="9">
    <source>
        <dbReference type="ARBA" id="ARBA00047671"/>
    </source>
</evidence>
<dbReference type="CDD" id="cd00779">
    <property type="entry name" value="ProRS_core_prok"/>
    <property type="match status" value="1"/>
</dbReference>
<dbReference type="EC" id="6.1.1.15" evidence="10"/>
<dbReference type="Gene3D" id="3.40.50.800">
    <property type="entry name" value="Anticodon-binding domain"/>
    <property type="match status" value="1"/>
</dbReference>
<keyword evidence="5 10" id="KW-0547">Nucleotide-binding</keyword>
<dbReference type="CDD" id="cd04334">
    <property type="entry name" value="ProRS-INS"/>
    <property type="match status" value="1"/>
</dbReference>
<comment type="similarity">
    <text evidence="10">Belongs to the class-II aminoacyl-tRNA synthetase family. ProS type 1 subfamily.</text>
</comment>
<dbReference type="GO" id="GO:0006433">
    <property type="term" value="P:prolyl-tRNA aminoacylation"/>
    <property type="evidence" value="ECO:0007669"/>
    <property type="project" value="UniProtKB-UniRule"/>
</dbReference>
<dbReference type="PANTHER" id="PTHR42753">
    <property type="entry name" value="MITOCHONDRIAL RIBOSOME PROTEIN L39/PROLYL-TRNA LIGASE FAMILY MEMBER"/>
    <property type="match status" value="1"/>
</dbReference>
<dbReference type="PRINTS" id="PR01046">
    <property type="entry name" value="TRNASYNTHPRO"/>
</dbReference>
<proteinExistence type="inferred from homology"/>
<dbReference type="InterPro" id="IPR004500">
    <property type="entry name" value="Pro-tRNA-synth_IIa_bac-type"/>
</dbReference>
<evidence type="ECO:0000256" key="4">
    <source>
        <dbReference type="ARBA" id="ARBA00022598"/>
    </source>
</evidence>
<dbReference type="HAMAP" id="MF_01569">
    <property type="entry name" value="Pro_tRNA_synth_type1"/>
    <property type="match status" value="1"/>
</dbReference>
<evidence type="ECO:0000259" key="11">
    <source>
        <dbReference type="PROSITE" id="PS50862"/>
    </source>
</evidence>
<keyword evidence="13" id="KW-1185">Reference proteome</keyword>
<dbReference type="InterPro" id="IPR004154">
    <property type="entry name" value="Anticodon-bd"/>
</dbReference>
<evidence type="ECO:0000256" key="8">
    <source>
        <dbReference type="ARBA" id="ARBA00023146"/>
    </source>
</evidence>
<dbReference type="Pfam" id="PF00587">
    <property type="entry name" value="tRNA-synt_2b"/>
    <property type="match status" value="1"/>
</dbReference>
<dbReference type="GO" id="GO:0016740">
    <property type="term" value="F:transferase activity"/>
    <property type="evidence" value="ECO:0007669"/>
    <property type="project" value="UniProtKB-ARBA"/>
</dbReference>
<organism evidence="12 13">
    <name type="scientific">Weissella oryzae (strain DSM 25784 / JCM 18191 / LMG 30913 / SG25)</name>
    <dbReference type="NCBI Taxonomy" id="1329250"/>
    <lineage>
        <taxon>Bacteria</taxon>
        <taxon>Bacillati</taxon>
        <taxon>Bacillota</taxon>
        <taxon>Bacilli</taxon>
        <taxon>Lactobacillales</taxon>
        <taxon>Lactobacillaceae</taxon>
        <taxon>Weissella</taxon>
    </lineage>
</organism>
<dbReference type="Pfam" id="PF04073">
    <property type="entry name" value="tRNA_edit"/>
    <property type="match status" value="1"/>
</dbReference>